<name>A0AAV4B5Q2_9GAST</name>
<keyword evidence="3" id="KW-1185">Reference proteome</keyword>
<dbReference type="InterPro" id="IPR052709">
    <property type="entry name" value="Transposase-MT_Hybrid"/>
</dbReference>
<evidence type="ECO:0000313" key="2">
    <source>
        <dbReference type="EMBL" id="GFO14417.1"/>
    </source>
</evidence>
<evidence type="ECO:0000313" key="3">
    <source>
        <dbReference type="Proteomes" id="UP000735302"/>
    </source>
</evidence>
<dbReference type="EMBL" id="BLXT01004562">
    <property type="protein sequence ID" value="GFO14417.1"/>
    <property type="molecule type" value="Genomic_DNA"/>
</dbReference>
<dbReference type="GO" id="GO:0046975">
    <property type="term" value="F:histone H3K36 methyltransferase activity"/>
    <property type="evidence" value="ECO:0007669"/>
    <property type="project" value="TreeGrafter"/>
</dbReference>
<dbReference type="GO" id="GO:0006303">
    <property type="term" value="P:double-strand break repair via nonhomologous end joining"/>
    <property type="evidence" value="ECO:0007669"/>
    <property type="project" value="TreeGrafter"/>
</dbReference>
<dbReference type="GO" id="GO:0044774">
    <property type="term" value="P:mitotic DNA integrity checkpoint signaling"/>
    <property type="evidence" value="ECO:0007669"/>
    <property type="project" value="TreeGrafter"/>
</dbReference>
<dbReference type="PANTHER" id="PTHR46060">
    <property type="entry name" value="MARINER MOS1 TRANSPOSASE-LIKE PROTEIN"/>
    <property type="match status" value="1"/>
</dbReference>
<dbReference type="GO" id="GO:0005634">
    <property type="term" value="C:nucleus"/>
    <property type="evidence" value="ECO:0007669"/>
    <property type="project" value="TreeGrafter"/>
</dbReference>
<feature type="region of interest" description="Disordered" evidence="1">
    <location>
        <begin position="1"/>
        <end position="33"/>
    </location>
</feature>
<dbReference type="GO" id="GO:0042800">
    <property type="term" value="F:histone H3K4 methyltransferase activity"/>
    <property type="evidence" value="ECO:0007669"/>
    <property type="project" value="TreeGrafter"/>
</dbReference>
<dbReference type="GO" id="GO:0000729">
    <property type="term" value="P:DNA double-strand break processing"/>
    <property type="evidence" value="ECO:0007669"/>
    <property type="project" value="TreeGrafter"/>
</dbReference>
<dbReference type="GO" id="GO:0044547">
    <property type="term" value="F:DNA topoisomerase binding"/>
    <property type="evidence" value="ECO:0007669"/>
    <property type="project" value="TreeGrafter"/>
</dbReference>
<comment type="caution">
    <text evidence="2">The sequence shown here is derived from an EMBL/GenBank/DDBJ whole genome shotgun (WGS) entry which is preliminary data.</text>
</comment>
<dbReference type="GO" id="GO:0031297">
    <property type="term" value="P:replication fork processing"/>
    <property type="evidence" value="ECO:0007669"/>
    <property type="project" value="TreeGrafter"/>
</dbReference>
<dbReference type="GO" id="GO:0003697">
    <property type="term" value="F:single-stranded DNA binding"/>
    <property type="evidence" value="ECO:0007669"/>
    <property type="project" value="TreeGrafter"/>
</dbReference>
<dbReference type="GO" id="GO:0000793">
    <property type="term" value="C:condensed chromosome"/>
    <property type="evidence" value="ECO:0007669"/>
    <property type="project" value="TreeGrafter"/>
</dbReference>
<reference evidence="2 3" key="1">
    <citation type="journal article" date="2021" name="Elife">
        <title>Chloroplast acquisition without the gene transfer in kleptoplastic sea slugs, Plakobranchus ocellatus.</title>
        <authorList>
            <person name="Maeda T."/>
            <person name="Takahashi S."/>
            <person name="Yoshida T."/>
            <person name="Shimamura S."/>
            <person name="Takaki Y."/>
            <person name="Nagai Y."/>
            <person name="Toyoda A."/>
            <person name="Suzuki Y."/>
            <person name="Arimoto A."/>
            <person name="Ishii H."/>
            <person name="Satoh N."/>
            <person name="Nishiyama T."/>
            <person name="Hasebe M."/>
            <person name="Maruyama T."/>
            <person name="Minagawa J."/>
            <person name="Obokata J."/>
            <person name="Shigenobu S."/>
        </authorList>
    </citation>
    <scope>NUCLEOTIDE SEQUENCE [LARGE SCALE GENOMIC DNA]</scope>
</reference>
<accession>A0AAV4B5Q2</accession>
<organism evidence="2 3">
    <name type="scientific">Plakobranchus ocellatus</name>
    <dbReference type="NCBI Taxonomy" id="259542"/>
    <lineage>
        <taxon>Eukaryota</taxon>
        <taxon>Metazoa</taxon>
        <taxon>Spiralia</taxon>
        <taxon>Lophotrochozoa</taxon>
        <taxon>Mollusca</taxon>
        <taxon>Gastropoda</taxon>
        <taxon>Heterobranchia</taxon>
        <taxon>Euthyneura</taxon>
        <taxon>Panpulmonata</taxon>
        <taxon>Sacoglossa</taxon>
        <taxon>Placobranchoidea</taxon>
        <taxon>Plakobranchidae</taxon>
        <taxon>Plakobranchus</taxon>
    </lineage>
</organism>
<dbReference type="GO" id="GO:0035861">
    <property type="term" value="C:site of double-strand break"/>
    <property type="evidence" value="ECO:0007669"/>
    <property type="project" value="TreeGrafter"/>
</dbReference>
<evidence type="ECO:0000256" key="1">
    <source>
        <dbReference type="SAM" id="MobiDB-lite"/>
    </source>
</evidence>
<sequence length="181" mass="20904">MHDSVWSGRSHAASRDAQIPGVQQSLAEDRQKPCKEVTEDVSISQSSVHRVLSDKLDKKKMFSKWVPHLLKQSKKIGGSASQYNSFRNSRENKTYFILRTELSLEMKGGFTHGIQRQIRHSAEWRDRHRPQPEKEHRKQDSLKITYTVFSDTSGIILAMACSYRHHSQCSVEQSTKCLNKY</sequence>
<dbReference type="GO" id="GO:0000014">
    <property type="term" value="F:single-stranded DNA endodeoxyribonuclease activity"/>
    <property type="evidence" value="ECO:0007669"/>
    <property type="project" value="TreeGrafter"/>
</dbReference>
<protein>
    <submittedName>
        <fullName evidence="2">Histone-lysine N-methyltransferase SETMAR-like protein</fullName>
    </submittedName>
</protein>
<feature type="region of interest" description="Disordered" evidence="1">
    <location>
        <begin position="119"/>
        <end position="140"/>
    </location>
</feature>
<dbReference type="AlphaFoldDB" id="A0AAV4B5Q2"/>
<proteinExistence type="predicted"/>
<feature type="compositionally biased region" description="Basic and acidic residues" evidence="1">
    <location>
        <begin position="120"/>
        <end position="140"/>
    </location>
</feature>
<dbReference type="Proteomes" id="UP000735302">
    <property type="component" value="Unassembled WGS sequence"/>
</dbReference>
<dbReference type="GO" id="GO:0003690">
    <property type="term" value="F:double-stranded DNA binding"/>
    <property type="evidence" value="ECO:0007669"/>
    <property type="project" value="TreeGrafter"/>
</dbReference>
<dbReference type="PANTHER" id="PTHR46060:SF2">
    <property type="entry name" value="HISTONE-LYSINE N-METHYLTRANSFERASE SETMAR"/>
    <property type="match status" value="1"/>
</dbReference>
<gene>
    <name evidence="2" type="ORF">PoB_004092200</name>
</gene>
<dbReference type="GO" id="GO:0015074">
    <property type="term" value="P:DNA integration"/>
    <property type="evidence" value="ECO:0007669"/>
    <property type="project" value="TreeGrafter"/>
</dbReference>